<reference evidence="2 3" key="1">
    <citation type="submission" date="2021-06" db="EMBL/GenBank/DDBJ databases">
        <title>Caerostris extrusa draft genome.</title>
        <authorList>
            <person name="Kono N."/>
            <person name="Arakawa K."/>
        </authorList>
    </citation>
    <scope>NUCLEOTIDE SEQUENCE [LARGE SCALE GENOMIC DNA]</scope>
</reference>
<evidence type="ECO:0000256" key="1">
    <source>
        <dbReference type="SAM" id="Phobius"/>
    </source>
</evidence>
<gene>
    <name evidence="2" type="ORF">CEXT_68691</name>
</gene>
<dbReference type="EMBL" id="BPLR01010641">
    <property type="protein sequence ID" value="GIY40642.1"/>
    <property type="molecule type" value="Genomic_DNA"/>
</dbReference>
<dbReference type="Proteomes" id="UP001054945">
    <property type="component" value="Unassembled WGS sequence"/>
</dbReference>
<keyword evidence="1" id="KW-0472">Membrane</keyword>
<feature type="transmembrane region" description="Helical" evidence="1">
    <location>
        <begin position="89"/>
        <end position="107"/>
    </location>
</feature>
<feature type="transmembrane region" description="Helical" evidence="1">
    <location>
        <begin position="41"/>
        <end position="58"/>
    </location>
</feature>
<keyword evidence="1" id="KW-1133">Transmembrane helix</keyword>
<organism evidence="2 3">
    <name type="scientific">Caerostris extrusa</name>
    <name type="common">Bark spider</name>
    <name type="synonym">Caerostris bankana</name>
    <dbReference type="NCBI Taxonomy" id="172846"/>
    <lineage>
        <taxon>Eukaryota</taxon>
        <taxon>Metazoa</taxon>
        <taxon>Ecdysozoa</taxon>
        <taxon>Arthropoda</taxon>
        <taxon>Chelicerata</taxon>
        <taxon>Arachnida</taxon>
        <taxon>Araneae</taxon>
        <taxon>Araneomorphae</taxon>
        <taxon>Entelegynae</taxon>
        <taxon>Araneoidea</taxon>
        <taxon>Araneidae</taxon>
        <taxon>Caerostris</taxon>
    </lineage>
</organism>
<sequence>MALRPYLLANFRVLYYTQRNAYQLPGIQMPLSPLSKQQESSVHPFLFVLLFFFFLYIIRKLNSKISFPPRCNQGFVSLLNMCLEADYQFLLLLMGFLVFARAIGYGITSRDCR</sequence>
<evidence type="ECO:0000313" key="3">
    <source>
        <dbReference type="Proteomes" id="UP001054945"/>
    </source>
</evidence>
<name>A0AAV4T597_CAEEX</name>
<keyword evidence="3" id="KW-1185">Reference proteome</keyword>
<accession>A0AAV4T597</accession>
<protein>
    <submittedName>
        <fullName evidence="2">Uncharacterized protein</fullName>
    </submittedName>
</protein>
<evidence type="ECO:0000313" key="2">
    <source>
        <dbReference type="EMBL" id="GIY40642.1"/>
    </source>
</evidence>
<proteinExistence type="predicted"/>
<comment type="caution">
    <text evidence="2">The sequence shown here is derived from an EMBL/GenBank/DDBJ whole genome shotgun (WGS) entry which is preliminary data.</text>
</comment>
<keyword evidence="1" id="KW-0812">Transmembrane</keyword>
<dbReference type="AlphaFoldDB" id="A0AAV4T597"/>